<evidence type="ECO:0000313" key="2">
    <source>
        <dbReference type="Proteomes" id="UP001062846"/>
    </source>
</evidence>
<protein>
    <submittedName>
        <fullName evidence="1">Uncharacterized protein</fullName>
    </submittedName>
</protein>
<evidence type="ECO:0000313" key="1">
    <source>
        <dbReference type="EMBL" id="KAI8534172.1"/>
    </source>
</evidence>
<gene>
    <name evidence="1" type="ORF">RHMOL_Rhmol10G0068500</name>
</gene>
<name>A0ACC0M005_RHOML</name>
<comment type="caution">
    <text evidence="1">The sequence shown here is derived from an EMBL/GenBank/DDBJ whole genome shotgun (WGS) entry which is preliminary data.</text>
</comment>
<dbReference type="EMBL" id="CM046397">
    <property type="protein sequence ID" value="KAI8534172.1"/>
    <property type="molecule type" value="Genomic_DNA"/>
</dbReference>
<accession>A0ACC0M005</accession>
<proteinExistence type="predicted"/>
<organism evidence="1 2">
    <name type="scientific">Rhododendron molle</name>
    <name type="common">Chinese azalea</name>
    <name type="synonym">Azalea mollis</name>
    <dbReference type="NCBI Taxonomy" id="49168"/>
    <lineage>
        <taxon>Eukaryota</taxon>
        <taxon>Viridiplantae</taxon>
        <taxon>Streptophyta</taxon>
        <taxon>Embryophyta</taxon>
        <taxon>Tracheophyta</taxon>
        <taxon>Spermatophyta</taxon>
        <taxon>Magnoliopsida</taxon>
        <taxon>eudicotyledons</taxon>
        <taxon>Gunneridae</taxon>
        <taxon>Pentapetalae</taxon>
        <taxon>asterids</taxon>
        <taxon>Ericales</taxon>
        <taxon>Ericaceae</taxon>
        <taxon>Ericoideae</taxon>
        <taxon>Rhodoreae</taxon>
        <taxon>Rhododendron</taxon>
    </lineage>
</organism>
<sequence length="237" mass="27169">MASSTKYSRLALAMEEEEPPYPPWLKPMLKARFFSICDIHKDCKDNERNRYCLDCTTDAFCPGCLIYHKNHRVTQIRRSSYNDVIRVDDVQKYLDVHDIQPYTMNQASVVFLNERPQTGPRKGYKYACEICQRSIAQCLKFCSLGCKLGGIEDGISGLRFNMSINYHTNELGNVIEVDGPSKETKLAKLDDLKQQATELFHSPASRITKNNELPNTSKSPYLQPFQFEEKKGYSSPC</sequence>
<reference evidence="1" key="1">
    <citation type="submission" date="2022-02" db="EMBL/GenBank/DDBJ databases">
        <title>Plant Genome Project.</title>
        <authorList>
            <person name="Zhang R.-G."/>
        </authorList>
    </citation>
    <scope>NUCLEOTIDE SEQUENCE</scope>
    <source>
        <strain evidence="1">AT1</strain>
    </source>
</reference>
<keyword evidence="2" id="KW-1185">Reference proteome</keyword>
<dbReference type="Proteomes" id="UP001062846">
    <property type="component" value="Chromosome 10"/>
</dbReference>